<dbReference type="EMBL" id="JBIGIB010000001">
    <property type="protein sequence ID" value="MFG6466021.1"/>
    <property type="molecule type" value="Genomic_DNA"/>
</dbReference>
<keyword evidence="1" id="KW-0732">Signal</keyword>
<dbReference type="Gene3D" id="2.60.40.3680">
    <property type="match status" value="2"/>
</dbReference>
<comment type="caution">
    <text evidence="3">The sequence shown here is derived from an EMBL/GenBank/DDBJ whole genome shotgun (WGS) entry which is preliminary data.</text>
</comment>
<dbReference type="RefSeq" id="WP_394382047.1">
    <property type="nucleotide sequence ID" value="NZ_JBIGIB010000001.1"/>
</dbReference>
<organism evidence="3 4">
    <name type="scientific">Pelomonas baiyunensis</name>
    <dbReference type="NCBI Taxonomy" id="3299026"/>
    <lineage>
        <taxon>Bacteria</taxon>
        <taxon>Pseudomonadati</taxon>
        <taxon>Pseudomonadota</taxon>
        <taxon>Betaproteobacteria</taxon>
        <taxon>Burkholderiales</taxon>
        <taxon>Sphaerotilaceae</taxon>
        <taxon>Roseateles</taxon>
    </lineage>
</organism>
<feature type="chain" id="PRO_5046677203" evidence="1">
    <location>
        <begin position="21"/>
        <end position="353"/>
    </location>
</feature>
<feature type="domain" description="DUF4424" evidence="2">
    <location>
        <begin position="24"/>
        <end position="336"/>
    </location>
</feature>
<reference evidence="3 4" key="1">
    <citation type="submission" date="2024-08" db="EMBL/GenBank/DDBJ databases">
        <authorList>
            <person name="Lu H."/>
        </authorList>
    </citation>
    <scope>NUCLEOTIDE SEQUENCE [LARGE SCALE GENOMIC DNA]</scope>
    <source>
        <strain evidence="3 4">BYS87W</strain>
    </source>
</reference>
<evidence type="ECO:0000313" key="3">
    <source>
        <dbReference type="EMBL" id="MFG6466021.1"/>
    </source>
</evidence>
<sequence>MIRRHLATMLVATSLGLAVAKVEANDTLVRAVGGGIVPVKSSDIRMLKERLELSPRRVKVDYVFLNEAETPASETLAFPMPPYPAYFGISGSDTVQPLEDFATWVEGVQVASRRERRALVGDRDVTTELRTYGLSEQEIFGGAGACRYVEAPKNSFVIQCDYTAAQKRKLEALCEACSFGAGWTIQETLYWQQVFPARQPLRVTHEYAAKAGAHQLSGIRRPEVRQAIAADDELAQHACLDESLLAAAARIAMKGVDKDDDPNKHGSIDIDIRSVEYVLGTGRNWKGPIVDFELVITKERPEQLISLCFPGKAVRNGPRQISFKHRDFVPQDSLLVYFIDVGRDFSKPALAPR</sequence>
<protein>
    <submittedName>
        <fullName evidence="3">DUF4424 family protein</fullName>
    </submittedName>
</protein>
<evidence type="ECO:0000313" key="4">
    <source>
        <dbReference type="Proteomes" id="UP001606303"/>
    </source>
</evidence>
<dbReference type="Proteomes" id="UP001606303">
    <property type="component" value="Unassembled WGS sequence"/>
</dbReference>
<proteinExistence type="predicted"/>
<name>A0ABW7GVM2_9BURK</name>
<keyword evidence="4" id="KW-1185">Reference proteome</keyword>
<gene>
    <name evidence="3" type="ORF">ACG01O_05325</name>
</gene>
<dbReference type="InterPro" id="IPR025538">
    <property type="entry name" value="DUF4424"/>
</dbReference>
<dbReference type="Pfam" id="PF14415">
    <property type="entry name" value="DUF4424"/>
    <property type="match status" value="1"/>
</dbReference>
<evidence type="ECO:0000256" key="1">
    <source>
        <dbReference type="SAM" id="SignalP"/>
    </source>
</evidence>
<accession>A0ABW7GVM2</accession>
<evidence type="ECO:0000259" key="2">
    <source>
        <dbReference type="Pfam" id="PF14415"/>
    </source>
</evidence>
<feature type="signal peptide" evidence="1">
    <location>
        <begin position="1"/>
        <end position="20"/>
    </location>
</feature>